<dbReference type="FunFam" id="3.40.50.2300:FF:000056">
    <property type="entry name" value="Gamma-aminobutyric acid type B receptor subunit 1"/>
    <property type="match status" value="1"/>
</dbReference>
<evidence type="ECO:0000313" key="10">
    <source>
        <dbReference type="EMBL" id="RWS21444.1"/>
    </source>
</evidence>
<evidence type="ECO:0000313" key="11">
    <source>
        <dbReference type="Proteomes" id="UP000288716"/>
    </source>
</evidence>
<keyword evidence="3" id="KW-1133">Transmembrane helix</keyword>
<dbReference type="PANTHER" id="PTHR10519:SF77">
    <property type="entry name" value="GAMMA-AMINOBUTYRIC ACID TYPE B RECEPTOR SUBUNIT 1"/>
    <property type="match status" value="1"/>
</dbReference>
<dbReference type="STRING" id="299467.A0A443S1S5"/>
<dbReference type="PRINTS" id="PR01177">
    <property type="entry name" value="GABAB1RECPTR"/>
</dbReference>
<evidence type="ECO:0000256" key="2">
    <source>
        <dbReference type="ARBA" id="ARBA00022692"/>
    </source>
</evidence>
<proteinExistence type="predicted"/>
<evidence type="ECO:0000256" key="4">
    <source>
        <dbReference type="ARBA" id="ARBA00023040"/>
    </source>
</evidence>
<feature type="domain" description="Receptor ligand binding region" evidence="9">
    <location>
        <begin position="53"/>
        <end position="399"/>
    </location>
</feature>
<evidence type="ECO:0000256" key="7">
    <source>
        <dbReference type="ARBA" id="ARBA00023180"/>
    </source>
</evidence>
<evidence type="ECO:0000256" key="1">
    <source>
        <dbReference type="ARBA" id="ARBA00004370"/>
    </source>
</evidence>
<dbReference type="InterPro" id="IPR002455">
    <property type="entry name" value="GPCR3_GABA-B"/>
</dbReference>
<gene>
    <name evidence="10" type="ORF">B4U80_09454</name>
</gene>
<comment type="caution">
    <text evidence="10">The sequence shown here is derived from an EMBL/GenBank/DDBJ whole genome shotgun (WGS) entry which is preliminary data.</text>
</comment>
<dbReference type="Pfam" id="PF01094">
    <property type="entry name" value="ANF_receptor"/>
    <property type="match status" value="1"/>
</dbReference>
<evidence type="ECO:0000256" key="8">
    <source>
        <dbReference type="ARBA" id="ARBA00023224"/>
    </source>
</evidence>
<dbReference type="Proteomes" id="UP000288716">
    <property type="component" value="Unassembled WGS sequence"/>
</dbReference>
<dbReference type="AlphaFoldDB" id="A0A443S1S5"/>
<keyword evidence="11" id="KW-1185">Reference proteome</keyword>
<dbReference type="GO" id="GO:0038039">
    <property type="term" value="C:G protein-coupled receptor heterodimeric complex"/>
    <property type="evidence" value="ECO:0007669"/>
    <property type="project" value="TreeGrafter"/>
</dbReference>
<dbReference type="SUPFAM" id="SSF53822">
    <property type="entry name" value="Periplasmic binding protein-like I"/>
    <property type="match status" value="1"/>
</dbReference>
<evidence type="ECO:0000259" key="9">
    <source>
        <dbReference type="Pfam" id="PF01094"/>
    </source>
</evidence>
<feature type="non-terminal residue" evidence="10">
    <location>
        <position position="406"/>
    </location>
</feature>
<dbReference type="Gene3D" id="3.40.50.2300">
    <property type="match status" value="2"/>
</dbReference>
<dbReference type="EMBL" id="NCKV01012187">
    <property type="protein sequence ID" value="RWS21444.1"/>
    <property type="molecule type" value="Genomic_DNA"/>
</dbReference>
<dbReference type="InterPro" id="IPR028082">
    <property type="entry name" value="Peripla_BP_I"/>
</dbReference>
<dbReference type="OrthoDB" id="17569at2759"/>
<sequence length="406" mass="45667">MSNQTPSRIPHFESMSKFPNEKIWPTDTPKTNLHIGGLFPIVGTSGWLGGQGCLPAVKMGLDDVNSFPDLLPGYQLVLHDNDSKCDPGLGLTALYDFIYRGASKLLILGGCSIVCSSVAETAKMYNLIVVGYGASSPALSNRDRFPTFFRTHPSATIHNPTRIRLFRQFGWQRIAVILEAEEVFISTGKDLETQCKKHGIEIVTRVSFITDPADAVKTLVRQKTRIIVGMFYGNAARRVMCEAYKQNLYGSKYVWFLIGWYEDNWYLPDDKVNCTKEEMLKAVQGHFTTEALMLNRDSNITVANVTAQEWLQRYHRELNISAESVNKPEGYQEAPLAYDAVWAIAYALNKTIQRLSAKNIAIESFRYENSLIKDELHNALKETKFLGVSGLVAFSDEGFKLSFTFL</sequence>
<keyword evidence="4" id="KW-0297">G-protein coupled receptor</keyword>
<dbReference type="PANTHER" id="PTHR10519">
    <property type="entry name" value="GABA-B RECEPTOR"/>
    <property type="match status" value="1"/>
</dbReference>
<protein>
    <submittedName>
        <fullName evidence="10">Gamma-aminobutyric acid type B receptor subunit 1-like protein</fullName>
    </submittedName>
</protein>
<evidence type="ECO:0000256" key="3">
    <source>
        <dbReference type="ARBA" id="ARBA00022989"/>
    </source>
</evidence>
<evidence type="ECO:0000256" key="5">
    <source>
        <dbReference type="ARBA" id="ARBA00023136"/>
    </source>
</evidence>
<dbReference type="PRINTS" id="PR01176">
    <property type="entry name" value="GABABRECEPTR"/>
</dbReference>
<dbReference type="VEuPathDB" id="VectorBase:LDEU010596"/>
<keyword evidence="6 10" id="KW-0675">Receptor</keyword>
<dbReference type="GO" id="GO:0004965">
    <property type="term" value="F:G protein-coupled GABA receptor activity"/>
    <property type="evidence" value="ECO:0007669"/>
    <property type="project" value="InterPro"/>
</dbReference>
<dbReference type="InterPro" id="IPR001828">
    <property type="entry name" value="ANF_lig-bd_rcpt"/>
</dbReference>
<organism evidence="10 11">
    <name type="scientific">Leptotrombidium deliense</name>
    <dbReference type="NCBI Taxonomy" id="299467"/>
    <lineage>
        <taxon>Eukaryota</taxon>
        <taxon>Metazoa</taxon>
        <taxon>Ecdysozoa</taxon>
        <taxon>Arthropoda</taxon>
        <taxon>Chelicerata</taxon>
        <taxon>Arachnida</taxon>
        <taxon>Acari</taxon>
        <taxon>Acariformes</taxon>
        <taxon>Trombidiformes</taxon>
        <taxon>Prostigmata</taxon>
        <taxon>Anystina</taxon>
        <taxon>Parasitengona</taxon>
        <taxon>Trombiculoidea</taxon>
        <taxon>Trombiculidae</taxon>
        <taxon>Leptotrombidium</taxon>
    </lineage>
</organism>
<keyword evidence="2" id="KW-0812">Transmembrane</keyword>
<dbReference type="GO" id="GO:0007214">
    <property type="term" value="P:gamma-aminobutyric acid signaling pathway"/>
    <property type="evidence" value="ECO:0007669"/>
    <property type="project" value="TreeGrafter"/>
</dbReference>
<keyword evidence="5" id="KW-0472">Membrane</keyword>
<accession>A0A443S1S5</accession>
<evidence type="ECO:0000256" key="6">
    <source>
        <dbReference type="ARBA" id="ARBA00023170"/>
    </source>
</evidence>
<name>A0A443S1S5_9ACAR</name>
<reference evidence="10 11" key="1">
    <citation type="journal article" date="2018" name="Gigascience">
        <title>Genomes of trombidid mites reveal novel predicted allergens and laterally-transferred genes associated with secondary metabolism.</title>
        <authorList>
            <person name="Dong X."/>
            <person name="Chaisiri K."/>
            <person name="Xia D."/>
            <person name="Armstrong S.D."/>
            <person name="Fang Y."/>
            <person name="Donnelly M.J."/>
            <person name="Kadowaki T."/>
            <person name="McGarry J.W."/>
            <person name="Darby A.C."/>
            <person name="Makepeace B.L."/>
        </authorList>
    </citation>
    <scope>NUCLEOTIDE SEQUENCE [LARGE SCALE GENOMIC DNA]</scope>
    <source>
        <strain evidence="10">UoL-UT</strain>
    </source>
</reference>
<keyword evidence="8" id="KW-0807">Transducer</keyword>
<comment type="subcellular location">
    <subcellularLocation>
        <location evidence="1">Membrane</location>
    </subcellularLocation>
</comment>
<dbReference type="CDD" id="cd06366">
    <property type="entry name" value="PBP1_GABAb_receptor"/>
    <property type="match status" value="1"/>
</dbReference>
<keyword evidence="7" id="KW-0325">Glycoprotein</keyword>